<dbReference type="InterPro" id="IPR014716">
    <property type="entry name" value="Fibrinogen_a/b/g_C_1"/>
</dbReference>
<evidence type="ECO:0000313" key="2">
    <source>
        <dbReference type="EMBL" id="KAK3773635.1"/>
    </source>
</evidence>
<dbReference type="Gene3D" id="3.90.215.10">
    <property type="entry name" value="Gamma Fibrinogen, chain A, domain 1"/>
    <property type="match status" value="1"/>
</dbReference>
<feature type="domain" description="Fibrinogen C-terminal" evidence="1">
    <location>
        <begin position="1"/>
        <end position="136"/>
    </location>
</feature>
<dbReference type="PANTHER" id="PTHR19143">
    <property type="entry name" value="FIBRINOGEN/TENASCIN/ANGIOPOEITIN"/>
    <property type="match status" value="1"/>
</dbReference>
<gene>
    <name evidence="2" type="ORF">RRG08_002111</name>
</gene>
<dbReference type="Pfam" id="PF00147">
    <property type="entry name" value="Fibrinogen_C"/>
    <property type="match status" value="1"/>
</dbReference>
<dbReference type="PROSITE" id="PS51406">
    <property type="entry name" value="FIBRINOGEN_C_2"/>
    <property type="match status" value="1"/>
</dbReference>
<name>A0AAE0ZQL9_9GAST</name>
<dbReference type="SMART" id="SM00186">
    <property type="entry name" value="FBG"/>
    <property type="match status" value="1"/>
</dbReference>
<dbReference type="InterPro" id="IPR002181">
    <property type="entry name" value="Fibrinogen_a/b/g_C_dom"/>
</dbReference>
<dbReference type="EMBL" id="JAWDGP010003524">
    <property type="protein sequence ID" value="KAK3773635.1"/>
    <property type="molecule type" value="Genomic_DNA"/>
</dbReference>
<dbReference type="SUPFAM" id="SSF56496">
    <property type="entry name" value="Fibrinogen C-terminal domain-like"/>
    <property type="match status" value="1"/>
</dbReference>
<dbReference type="Proteomes" id="UP001283361">
    <property type="component" value="Unassembled WGS sequence"/>
</dbReference>
<reference evidence="2" key="1">
    <citation type="journal article" date="2023" name="G3 (Bethesda)">
        <title>A reference genome for the long-term kleptoplast-retaining sea slug Elysia crispata morphotype clarki.</title>
        <authorList>
            <person name="Eastman K.E."/>
            <person name="Pendleton A.L."/>
            <person name="Shaikh M.A."/>
            <person name="Suttiyut T."/>
            <person name="Ogas R."/>
            <person name="Tomko P."/>
            <person name="Gavelis G."/>
            <person name="Widhalm J.R."/>
            <person name="Wisecaver J.H."/>
        </authorList>
    </citation>
    <scope>NUCLEOTIDE SEQUENCE</scope>
    <source>
        <strain evidence="2">ECLA1</strain>
    </source>
</reference>
<evidence type="ECO:0000259" key="1">
    <source>
        <dbReference type="PROSITE" id="PS51406"/>
    </source>
</evidence>
<dbReference type="InterPro" id="IPR036056">
    <property type="entry name" value="Fibrinogen-like_C"/>
</dbReference>
<dbReference type="GO" id="GO:0005615">
    <property type="term" value="C:extracellular space"/>
    <property type="evidence" value="ECO:0007669"/>
    <property type="project" value="TreeGrafter"/>
</dbReference>
<comment type="caution">
    <text evidence="2">The sequence shown here is derived from an EMBL/GenBank/DDBJ whole genome shotgun (WGS) entry which is preliminary data.</text>
</comment>
<feature type="non-terminal residue" evidence="2">
    <location>
        <position position="1"/>
    </location>
</feature>
<evidence type="ECO:0000313" key="3">
    <source>
        <dbReference type="Proteomes" id="UP001283361"/>
    </source>
</evidence>
<accession>A0AAE0ZQL9</accession>
<dbReference type="InterPro" id="IPR050373">
    <property type="entry name" value="Fibrinogen_C-term_domain"/>
</dbReference>
<protein>
    <recommendedName>
        <fullName evidence="1">Fibrinogen C-terminal domain-containing protein</fullName>
    </recommendedName>
</protein>
<sequence length="307" mass="34801">RRIKGDVYFFRDWESYKNGFGKPDSGGDFWLGNEAVHILTYVKPHELRVEIRHEGRDYFAQYKTFNLESEANKYRIQLGDVSGSIDDGSSNAGLSYSNGMYFSTFDRDNDSHKALKCALNLKAGWWYKRCYRSLLNAPLTDGNNQCHNDKDETGSNVVVSNIQSMSVYNIISKVLSMLKKKYFDDRVKRIKDKIDNNAAVTGSLKYHHSSPNIMSVPLSPSSEINLIIMANPIVPSSEINFIIMASPMIPSSEINLIKMTNPMVPRSEINLIIMANPMVPSREINLIKMTSSMVPSREIIALKWPTL</sequence>
<dbReference type="AlphaFoldDB" id="A0AAE0ZQL9"/>
<organism evidence="2 3">
    <name type="scientific">Elysia crispata</name>
    <name type="common">lettuce slug</name>
    <dbReference type="NCBI Taxonomy" id="231223"/>
    <lineage>
        <taxon>Eukaryota</taxon>
        <taxon>Metazoa</taxon>
        <taxon>Spiralia</taxon>
        <taxon>Lophotrochozoa</taxon>
        <taxon>Mollusca</taxon>
        <taxon>Gastropoda</taxon>
        <taxon>Heterobranchia</taxon>
        <taxon>Euthyneura</taxon>
        <taxon>Panpulmonata</taxon>
        <taxon>Sacoglossa</taxon>
        <taxon>Placobranchoidea</taxon>
        <taxon>Plakobranchidae</taxon>
        <taxon>Elysia</taxon>
    </lineage>
</organism>
<proteinExistence type="predicted"/>
<keyword evidence="3" id="KW-1185">Reference proteome</keyword>